<evidence type="ECO:0000256" key="2">
    <source>
        <dbReference type="ARBA" id="ARBA00022942"/>
    </source>
</evidence>
<feature type="domain" description="PCI" evidence="4">
    <location>
        <begin position="256"/>
        <end position="435"/>
    </location>
</feature>
<dbReference type="SMART" id="SM00088">
    <property type="entry name" value="PINT"/>
    <property type="match status" value="1"/>
</dbReference>
<dbReference type="AlphaFoldDB" id="A0A7S1U9V7"/>
<dbReference type="Pfam" id="PF25573">
    <property type="entry name" value="TPR_PSMD3_N"/>
    <property type="match status" value="1"/>
</dbReference>
<dbReference type="InterPro" id="IPR000717">
    <property type="entry name" value="PCI_dom"/>
</dbReference>
<feature type="region of interest" description="Disordered" evidence="3">
    <location>
        <begin position="1"/>
        <end position="28"/>
    </location>
</feature>
<feature type="compositionally biased region" description="Acidic residues" evidence="3">
    <location>
        <begin position="482"/>
        <end position="499"/>
    </location>
</feature>
<evidence type="ECO:0000256" key="1">
    <source>
        <dbReference type="ARBA" id="ARBA00007912"/>
    </source>
</evidence>
<dbReference type="PANTHER" id="PTHR10758">
    <property type="entry name" value="26S PROTEASOME NON-ATPASE REGULATORY SUBUNIT 3/COP9 SIGNALOSOME COMPLEX SUBUNIT 3"/>
    <property type="match status" value="1"/>
</dbReference>
<organism evidence="5">
    <name type="scientific">Phaeomonas parva</name>
    <dbReference type="NCBI Taxonomy" id="124430"/>
    <lineage>
        <taxon>Eukaryota</taxon>
        <taxon>Sar</taxon>
        <taxon>Stramenopiles</taxon>
        <taxon>Ochrophyta</taxon>
        <taxon>Pinguiophyceae</taxon>
        <taxon>Pinguiochrysidales</taxon>
        <taxon>Pinguiochrysidaceae</taxon>
        <taxon>Phaeomonas</taxon>
    </lineage>
</organism>
<evidence type="ECO:0000313" key="5">
    <source>
        <dbReference type="EMBL" id="CAD9261685.1"/>
    </source>
</evidence>
<accession>A0A7S1U9V7</accession>
<dbReference type="Pfam" id="PF01399">
    <property type="entry name" value="PCI"/>
    <property type="match status" value="1"/>
</dbReference>
<dbReference type="InterPro" id="IPR013586">
    <property type="entry name" value="PSMD3_C"/>
</dbReference>
<evidence type="ECO:0000256" key="3">
    <source>
        <dbReference type="SAM" id="MobiDB-lite"/>
    </source>
</evidence>
<keyword evidence="2" id="KW-0647">Proteasome</keyword>
<name>A0A7S1U9V7_9STRA</name>
<dbReference type="PROSITE" id="PS50250">
    <property type="entry name" value="PCI"/>
    <property type="match status" value="1"/>
</dbReference>
<dbReference type="GO" id="GO:0006511">
    <property type="term" value="P:ubiquitin-dependent protein catabolic process"/>
    <property type="evidence" value="ECO:0007669"/>
    <property type="project" value="TreeGrafter"/>
</dbReference>
<evidence type="ECO:0000259" key="4">
    <source>
        <dbReference type="PROSITE" id="PS50250"/>
    </source>
</evidence>
<dbReference type="InterPro" id="IPR036390">
    <property type="entry name" value="WH_DNA-bd_sf"/>
</dbReference>
<dbReference type="InterPro" id="IPR050756">
    <property type="entry name" value="CSN3"/>
</dbReference>
<dbReference type="GO" id="GO:0042176">
    <property type="term" value="P:regulation of protein catabolic process"/>
    <property type="evidence" value="ECO:0007669"/>
    <property type="project" value="InterPro"/>
</dbReference>
<dbReference type="SUPFAM" id="SSF46785">
    <property type="entry name" value="Winged helix' DNA-binding domain"/>
    <property type="match status" value="1"/>
</dbReference>
<dbReference type="SMART" id="SM00753">
    <property type="entry name" value="PAM"/>
    <property type="match status" value="1"/>
</dbReference>
<reference evidence="5" key="1">
    <citation type="submission" date="2021-01" db="EMBL/GenBank/DDBJ databases">
        <authorList>
            <person name="Corre E."/>
            <person name="Pelletier E."/>
            <person name="Niang G."/>
            <person name="Scheremetjew M."/>
            <person name="Finn R."/>
            <person name="Kale V."/>
            <person name="Holt S."/>
            <person name="Cochrane G."/>
            <person name="Meng A."/>
            <person name="Brown T."/>
            <person name="Cohen L."/>
        </authorList>
    </citation>
    <scope>NUCLEOTIDE SEQUENCE</scope>
    <source>
        <strain evidence="5">CCMP2877</strain>
    </source>
</reference>
<comment type="similarity">
    <text evidence="1">Belongs to the proteasome subunit S3 family.</text>
</comment>
<dbReference type="InterPro" id="IPR057985">
    <property type="entry name" value="TPR_PSMD3_N"/>
</dbReference>
<gene>
    <name evidence="5" type="ORF">PPAR1163_LOCUS20065</name>
</gene>
<dbReference type="EMBL" id="HBGJ01031736">
    <property type="protein sequence ID" value="CAD9261685.1"/>
    <property type="molecule type" value="Transcribed_RNA"/>
</dbReference>
<sequence>MPEAEAAMDVVEEKKAEEAEEAEPAAPANPTATLVRSIVANVVLLGRAVEGSNVQLFERVLRLNTAIRRKSTKKVLGLALTSCVDSSDPLFEGFLNCVGKLPEPEEAAADEEEFALNPSEKPALDAAKVLPEVAVYIYNLVTSVLLREKLYDTAAEASAKVVEYMQRYNRRSLDIIGSKAYQNYSFAHEKAGAYGGIRSVLLRAHRTACLQHNEIGQAVLLNLILRNYLAFNAVDQAYKLVNKSTFPESVSNNQFCRYLYYVGRIEATQLDYGDAHLKLQQALRKAPTSAAAGFKLQTQKLEILVQLLMGDIPERSVFMQKGTRDRLASYFRLTQAVREGEIQRFHAVLAEEAAQFRADGNYVIAQRLAHNVIKIGLKRINLAYHRIHLQDIAKILHLGSVRAAEHVVCKAIRDGVIDASIDHESGVLQSALGLDVYSGDEPQTAYSRRINFCLDLYQESVKAMQYPADAYKSRQQKHKDDEIDEDELAKELAEAEMDE</sequence>
<protein>
    <recommendedName>
        <fullName evidence="4">PCI domain-containing protein</fullName>
    </recommendedName>
</protein>
<dbReference type="GO" id="GO:0008541">
    <property type="term" value="C:proteasome regulatory particle, lid subcomplex"/>
    <property type="evidence" value="ECO:0007669"/>
    <property type="project" value="TreeGrafter"/>
</dbReference>
<feature type="region of interest" description="Disordered" evidence="3">
    <location>
        <begin position="470"/>
        <end position="499"/>
    </location>
</feature>
<dbReference type="GO" id="GO:0030234">
    <property type="term" value="F:enzyme regulator activity"/>
    <property type="evidence" value="ECO:0007669"/>
    <property type="project" value="InterPro"/>
</dbReference>
<dbReference type="Gene3D" id="1.25.40.570">
    <property type="match status" value="1"/>
</dbReference>
<dbReference type="Pfam" id="PF08375">
    <property type="entry name" value="Rpn3_C"/>
    <property type="match status" value="1"/>
</dbReference>
<dbReference type="PANTHER" id="PTHR10758:SF2">
    <property type="entry name" value="26S PROTEASOME NON-ATPASE REGULATORY SUBUNIT 3"/>
    <property type="match status" value="1"/>
</dbReference>
<proteinExistence type="inferred from homology"/>